<keyword evidence="3" id="KW-1185">Reference proteome</keyword>
<feature type="compositionally biased region" description="Polar residues" evidence="1">
    <location>
        <begin position="23"/>
        <end position="44"/>
    </location>
</feature>
<feature type="region of interest" description="Disordered" evidence="1">
    <location>
        <begin position="23"/>
        <end position="46"/>
    </location>
</feature>
<evidence type="ECO:0000313" key="3">
    <source>
        <dbReference type="Proteomes" id="UP000327013"/>
    </source>
</evidence>
<accession>A0A5N6QBL2</accession>
<dbReference type="EMBL" id="CM017321">
    <property type="protein sequence ID" value="KAE7996039.1"/>
    <property type="molecule type" value="Genomic_DNA"/>
</dbReference>
<dbReference type="AlphaFoldDB" id="A0A5N6QBL2"/>
<dbReference type="Proteomes" id="UP000327013">
    <property type="component" value="Chromosome 1"/>
</dbReference>
<gene>
    <name evidence="2" type="ORF">FH972_000788</name>
</gene>
<organism evidence="2 3">
    <name type="scientific">Carpinus fangiana</name>
    <dbReference type="NCBI Taxonomy" id="176857"/>
    <lineage>
        <taxon>Eukaryota</taxon>
        <taxon>Viridiplantae</taxon>
        <taxon>Streptophyta</taxon>
        <taxon>Embryophyta</taxon>
        <taxon>Tracheophyta</taxon>
        <taxon>Spermatophyta</taxon>
        <taxon>Magnoliopsida</taxon>
        <taxon>eudicotyledons</taxon>
        <taxon>Gunneridae</taxon>
        <taxon>Pentapetalae</taxon>
        <taxon>rosids</taxon>
        <taxon>fabids</taxon>
        <taxon>Fagales</taxon>
        <taxon>Betulaceae</taxon>
        <taxon>Carpinus</taxon>
    </lineage>
</organism>
<evidence type="ECO:0000256" key="1">
    <source>
        <dbReference type="SAM" id="MobiDB-lite"/>
    </source>
</evidence>
<proteinExistence type="predicted"/>
<protein>
    <submittedName>
        <fullName evidence="2">Uncharacterized protein</fullName>
    </submittedName>
</protein>
<sequence length="91" mass="9829">MFIEDISDYEVSNIMVHSTSLSEATSSIGSESVENQGGSRTPESWSLVKGNGAGGMLTSSRVWPSVGVTSWWRLDFTETLLGVHIDRGHGL</sequence>
<name>A0A5N6QBL2_9ROSI</name>
<reference evidence="2 3" key="1">
    <citation type="submission" date="2019-06" db="EMBL/GenBank/DDBJ databases">
        <title>A chromosomal-level reference genome of Carpinus fangiana (Coryloideae, Betulaceae).</title>
        <authorList>
            <person name="Yang X."/>
            <person name="Wang Z."/>
            <person name="Zhang L."/>
            <person name="Hao G."/>
            <person name="Liu J."/>
            <person name="Yang Y."/>
        </authorList>
    </citation>
    <scope>NUCLEOTIDE SEQUENCE [LARGE SCALE GENOMIC DNA]</scope>
    <source>
        <strain evidence="2">Cfa_2016G</strain>
        <tissue evidence="2">Leaf</tissue>
    </source>
</reference>
<evidence type="ECO:0000313" key="2">
    <source>
        <dbReference type="EMBL" id="KAE7996039.1"/>
    </source>
</evidence>